<evidence type="ECO:0000313" key="10">
    <source>
        <dbReference type="EMBL" id="KAK3093563.1"/>
    </source>
</evidence>
<evidence type="ECO:0000256" key="6">
    <source>
        <dbReference type="ARBA" id="ARBA00023136"/>
    </source>
</evidence>
<evidence type="ECO:0000256" key="4">
    <source>
        <dbReference type="ARBA" id="ARBA00022692"/>
    </source>
</evidence>
<dbReference type="Gene3D" id="1.20.80.10">
    <property type="match status" value="1"/>
</dbReference>
<dbReference type="InterPro" id="IPR017871">
    <property type="entry name" value="ABC_transporter-like_CS"/>
</dbReference>
<dbReference type="Pfam" id="PF01061">
    <property type="entry name" value="ABC2_membrane"/>
    <property type="match status" value="1"/>
</dbReference>
<dbReference type="GO" id="GO:0120020">
    <property type="term" value="F:cholesterol transfer activity"/>
    <property type="evidence" value="ECO:0007669"/>
    <property type="project" value="TreeGrafter"/>
</dbReference>
<evidence type="ECO:0000256" key="1">
    <source>
        <dbReference type="ARBA" id="ARBA00004141"/>
    </source>
</evidence>
<keyword evidence="4 7" id="KW-0812">Transmembrane</keyword>
<reference evidence="10" key="1">
    <citation type="submission" date="2019-08" db="EMBL/GenBank/DDBJ databases">
        <title>The improved chromosome-level genome for the pearl oyster Pinctada fucata martensii using PacBio sequencing and Hi-C.</title>
        <authorList>
            <person name="Zheng Z."/>
        </authorList>
    </citation>
    <scope>NUCLEOTIDE SEQUENCE</scope>
    <source>
        <strain evidence="10">ZZ-2019</strain>
        <tissue evidence="10">Adductor muscle</tissue>
    </source>
</reference>
<dbReference type="InterPro" id="IPR013525">
    <property type="entry name" value="ABC2_TM"/>
</dbReference>
<feature type="transmembrane region" description="Helical" evidence="7">
    <location>
        <begin position="457"/>
        <end position="477"/>
    </location>
</feature>
<dbReference type="InterPro" id="IPR014352">
    <property type="entry name" value="FERM/acyl-CoA-bd_prot_sf"/>
</dbReference>
<protein>
    <recommendedName>
        <fullName evidence="12">ABC transporter domain-containing protein</fullName>
    </recommendedName>
</protein>
<evidence type="ECO:0000256" key="5">
    <source>
        <dbReference type="ARBA" id="ARBA00022989"/>
    </source>
</evidence>
<dbReference type="InterPro" id="IPR027417">
    <property type="entry name" value="P-loop_NTPase"/>
</dbReference>
<dbReference type="Gene3D" id="3.10.20.90">
    <property type="entry name" value="Phosphatidylinositol 3-kinase Catalytic Subunit, Chain A, domain 1"/>
    <property type="match status" value="1"/>
</dbReference>
<dbReference type="InterPro" id="IPR019749">
    <property type="entry name" value="Band_41_domain"/>
</dbReference>
<dbReference type="InterPro" id="IPR011993">
    <property type="entry name" value="PH-like_dom_sf"/>
</dbReference>
<accession>A0AA89BWQ5</accession>
<dbReference type="GO" id="GO:0005886">
    <property type="term" value="C:plasma membrane"/>
    <property type="evidence" value="ECO:0007669"/>
    <property type="project" value="TreeGrafter"/>
</dbReference>
<dbReference type="Pfam" id="PF24522">
    <property type="entry name" value="KRIT1_FRMD8_FERM_C"/>
    <property type="match status" value="1"/>
</dbReference>
<dbReference type="Pfam" id="PF19055">
    <property type="entry name" value="ABC2_membrane_7"/>
    <property type="match status" value="1"/>
</dbReference>
<dbReference type="Proteomes" id="UP001186944">
    <property type="component" value="Unassembled WGS sequence"/>
</dbReference>
<dbReference type="GO" id="GO:0043235">
    <property type="term" value="C:receptor complex"/>
    <property type="evidence" value="ECO:0007669"/>
    <property type="project" value="TreeGrafter"/>
</dbReference>
<dbReference type="PANTHER" id="PTHR48041:SF71">
    <property type="entry name" value="ATP-BINDING CASSETTE SUB-FAMILY G MEMBER 8"/>
    <property type="match status" value="1"/>
</dbReference>
<dbReference type="PROSITE" id="PS50893">
    <property type="entry name" value="ABC_TRANSPORTER_2"/>
    <property type="match status" value="1"/>
</dbReference>
<keyword evidence="5 7" id="KW-1133">Transmembrane helix</keyword>
<dbReference type="GO" id="GO:0033344">
    <property type="term" value="P:cholesterol efflux"/>
    <property type="evidence" value="ECO:0007669"/>
    <property type="project" value="TreeGrafter"/>
</dbReference>
<comment type="subcellular location">
    <subcellularLocation>
        <location evidence="1">Membrane</location>
        <topology evidence="1">Multi-pass membrane protein</topology>
    </subcellularLocation>
</comment>
<comment type="similarity">
    <text evidence="2">Belongs to the ABC transporter superfamily. ABCG family. Eye pigment precursor importer (TC 3.A.1.204) subfamily.</text>
</comment>
<keyword evidence="6 7" id="KW-0472">Membrane</keyword>
<evidence type="ECO:0008006" key="12">
    <source>
        <dbReference type="Google" id="ProtNLM"/>
    </source>
</evidence>
<dbReference type="InterPro" id="IPR050352">
    <property type="entry name" value="ABCG_transporters"/>
</dbReference>
<feature type="domain" description="FERM" evidence="8">
    <location>
        <begin position="703"/>
        <end position="1059"/>
    </location>
</feature>
<dbReference type="InterPro" id="IPR019748">
    <property type="entry name" value="FERM_central"/>
</dbReference>
<dbReference type="GO" id="GO:0005524">
    <property type="term" value="F:ATP binding"/>
    <property type="evidence" value="ECO:0007669"/>
    <property type="project" value="InterPro"/>
</dbReference>
<dbReference type="GO" id="GO:0042632">
    <property type="term" value="P:cholesterol homeostasis"/>
    <property type="evidence" value="ECO:0007669"/>
    <property type="project" value="TreeGrafter"/>
</dbReference>
<dbReference type="InterPro" id="IPR035963">
    <property type="entry name" value="FERM_2"/>
</dbReference>
<comment type="caution">
    <text evidence="10">The sequence shown here is derived from an EMBL/GenBank/DDBJ whole genome shotgun (WGS) entry which is preliminary data.</text>
</comment>
<evidence type="ECO:0000259" key="8">
    <source>
        <dbReference type="PROSITE" id="PS50057"/>
    </source>
</evidence>
<dbReference type="GO" id="GO:0016887">
    <property type="term" value="F:ATP hydrolysis activity"/>
    <property type="evidence" value="ECO:0007669"/>
    <property type="project" value="InterPro"/>
</dbReference>
<dbReference type="GO" id="GO:0140359">
    <property type="term" value="F:ABC-type transporter activity"/>
    <property type="evidence" value="ECO:0007669"/>
    <property type="project" value="InterPro"/>
</dbReference>
<dbReference type="PROSITE" id="PS50057">
    <property type="entry name" value="FERM_3"/>
    <property type="match status" value="1"/>
</dbReference>
<feature type="transmembrane region" description="Helical" evidence="7">
    <location>
        <begin position="650"/>
        <end position="671"/>
    </location>
</feature>
<feature type="transmembrane region" description="Helical" evidence="7">
    <location>
        <begin position="510"/>
        <end position="528"/>
    </location>
</feature>
<evidence type="ECO:0000256" key="2">
    <source>
        <dbReference type="ARBA" id="ARBA00005814"/>
    </source>
</evidence>
<dbReference type="Gene3D" id="2.30.29.30">
    <property type="entry name" value="Pleckstrin-homology domain (PH domain)/Phosphotyrosine-binding domain (PTB)"/>
    <property type="match status" value="1"/>
</dbReference>
<dbReference type="PROSITE" id="PS00211">
    <property type="entry name" value="ABC_TRANSPORTER_1"/>
    <property type="match status" value="1"/>
</dbReference>
<name>A0AA89BWQ5_PINIB</name>
<organism evidence="10 11">
    <name type="scientific">Pinctada imbricata</name>
    <name type="common">Atlantic pearl-oyster</name>
    <name type="synonym">Pinctada martensii</name>
    <dbReference type="NCBI Taxonomy" id="66713"/>
    <lineage>
        <taxon>Eukaryota</taxon>
        <taxon>Metazoa</taxon>
        <taxon>Spiralia</taxon>
        <taxon>Lophotrochozoa</taxon>
        <taxon>Mollusca</taxon>
        <taxon>Bivalvia</taxon>
        <taxon>Autobranchia</taxon>
        <taxon>Pteriomorphia</taxon>
        <taxon>Pterioida</taxon>
        <taxon>Pterioidea</taxon>
        <taxon>Pteriidae</taxon>
        <taxon>Pinctada</taxon>
    </lineage>
</organism>
<keyword evidence="3" id="KW-0813">Transport</keyword>
<dbReference type="EMBL" id="VSWD01000009">
    <property type="protein sequence ID" value="KAK3093563.1"/>
    <property type="molecule type" value="Genomic_DNA"/>
</dbReference>
<dbReference type="InterPro" id="IPR057096">
    <property type="entry name" value="KRIT1_FRMD8_FERM_C"/>
</dbReference>
<dbReference type="InterPro" id="IPR000299">
    <property type="entry name" value="FERM_domain"/>
</dbReference>
<evidence type="ECO:0000256" key="3">
    <source>
        <dbReference type="ARBA" id="ARBA00022448"/>
    </source>
</evidence>
<gene>
    <name evidence="10" type="ORF">FSP39_017341</name>
</gene>
<dbReference type="SUPFAM" id="SSF47031">
    <property type="entry name" value="Second domain of FERM"/>
    <property type="match status" value="1"/>
</dbReference>
<dbReference type="SUPFAM" id="SSF52540">
    <property type="entry name" value="P-loop containing nucleoside triphosphate hydrolases"/>
    <property type="match status" value="1"/>
</dbReference>
<feature type="transmembrane region" description="Helical" evidence="7">
    <location>
        <begin position="423"/>
        <end position="445"/>
    </location>
</feature>
<dbReference type="InterPro" id="IPR043926">
    <property type="entry name" value="ABCG_dom"/>
</dbReference>
<dbReference type="Gene3D" id="3.40.50.300">
    <property type="entry name" value="P-loop containing nucleotide triphosphate hydrolases"/>
    <property type="match status" value="1"/>
</dbReference>
<dbReference type="Pfam" id="PF00005">
    <property type="entry name" value="ABC_tran"/>
    <property type="match status" value="1"/>
</dbReference>
<evidence type="ECO:0000313" key="11">
    <source>
        <dbReference type="Proteomes" id="UP001186944"/>
    </source>
</evidence>
<dbReference type="InterPro" id="IPR003439">
    <property type="entry name" value="ABC_transporter-like_ATP-bd"/>
</dbReference>
<dbReference type="SMART" id="SM00295">
    <property type="entry name" value="B41"/>
    <property type="match status" value="1"/>
</dbReference>
<dbReference type="AlphaFoldDB" id="A0AA89BWQ5"/>
<feature type="transmembrane region" description="Helical" evidence="7">
    <location>
        <begin position="567"/>
        <end position="587"/>
    </location>
</feature>
<dbReference type="CDD" id="cd14473">
    <property type="entry name" value="FERM_B-lobe"/>
    <property type="match status" value="1"/>
</dbReference>
<dbReference type="PANTHER" id="PTHR48041">
    <property type="entry name" value="ABC TRANSPORTER G FAMILY MEMBER 28"/>
    <property type="match status" value="1"/>
</dbReference>
<proteinExistence type="inferred from homology"/>
<evidence type="ECO:0000259" key="9">
    <source>
        <dbReference type="PROSITE" id="PS50893"/>
    </source>
</evidence>
<dbReference type="Pfam" id="PF00373">
    <property type="entry name" value="FERM_M"/>
    <property type="match status" value="1"/>
</dbReference>
<feature type="transmembrane region" description="Helical" evidence="7">
    <location>
        <begin position="534"/>
        <end position="555"/>
    </location>
</feature>
<keyword evidence="11" id="KW-1185">Reference proteome</keyword>
<evidence type="ECO:0000256" key="7">
    <source>
        <dbReference type="SAM" id="Phobius"/>
    </source>
</evidence>
<sequence length="1082" mass="123921">MSRPGSPQVTAIDLNFNQRQLVNLRAENVSYIVNPKKLPCIQRLGNLQLPWEWNENNQPQASAGECVICCAQRTDVGDSGHFRGNFFQFRFEIPILEIWVPDELNSVPRRLGWSLLSLQKLTFAARSGKTSLLDVLAGRNDGGVVEGQVYLNNVPWTNQMIRTCGAYVRQDDRLLAHLTVKETLMFVAQLKLPTSFTRRQTESRVDEVIAELGLRHVSDTKVGNEESRGVSGGERRRVSIGIQLLLDPSIIFLDEPTSGLDAFTAHHLVETLSKLAKNNRTVLMSIHQPRSDIFDLFDLVMILSRGQMVYFGKASNMVQYFTGIGFPCPILTNPCDFYVDLATIDPTSEESERSSQDTVQTLLTKYEETHSTTSDKPSSTDQDSLEEHFPVMSMSDIRDYSPGPLRQFAILFSRCTRNLVEDYLFLAAQFIQALSMSLVVGFIYYKLGTEQSTIRDWFGLMYIIGAMYPYLVILDLVSQYHNERNYLYYELQDRLYGICPYYFAKICSEIPFHTFFVITYVIPVYFLAGFTVDVWVFFRVFAVTYVLVYCSRSLAMFSASVTPTFTMSCFLAQTFFSMYLMSAGFFINLKNIFSGLSWVSDVSYLKWGFQGLCLAEIAGLNFTGCPPGIPGCIQTGADALKLYSLNYSTVLNACLYMSASIGVFMFLYFLALRTLRIMEDSADEDLRRHLVSEEHLKYLDETIEVVIWFRDREGIHVTLDCGGQEATAEDLFDIALEQKRLPAGSEQYFSIWLCSPMLELRLKKHHKPFHFAQMWDELCALYTDEKVDEIARDEPVVMLQRNVFLPLEDEMKIANDSVLSLLYHEAKYNVIEGRYVMSDEDYDRLAGIQALIHMEQYDPTKHTLAAYRKELEKFYPEHLRKVKSGPIIKLRNPPREENLDSRLSQAHRQKSQAYKDVSVEKCLPELYREYLDICWQYPFYGSAFFEAVVQKNCGKIKGYLPGVTKEIEVWVAINTDGVCILDKHKEESMLAVPYEELSWDLDPNIDEDEERDPSLLLQFLHNDPEGEGKCTKLLQVYSRQAKMMDALIDSCVKRKLQKSDVSEESHDVVEGGKCYKNSMCLI</sequence>
<feature type="domain" description="ABC transporter" evidence="9">
    <location>
        <begin position="71"/>
        <end position="330"/>
    </location>
</feature>